<reference evidence="1 2" key="1">
    <citation type="submission" date="2019-10" db="EMBL/GenBank/DDBJ databases">
        <title>Draft Genome Sequence of Cytophagaceae sp. SJW1-29.</title>
        <authorList>
            <person name="Choi A."/>
        </authorList>
    </citation>
    <scope>NUCLEOTIDE SEQUENCE [LARGE SCALE GENOMIC DNA]</scope>
    <source>
        <strain evidence="1 2">SJW1-29</strain>
    </source>
</reference>
<dbReference type="RefSeq" id="WP_152761227.1">
    <property type="nucleotide sequence ID" value="NZ_WHLY01000002.1"/>
</dbReference>
<evidence type="ECO:0000313" key="1">
    <source>
        <dbReference type="EMBL" id="MPR34749.1"/>
    </source>
</evidence>
<comment type="caution">
    <text evidence="1">The sequence shown here is derived from an EMBL/GenBank/DDBJ whole genome shotgun (WGS) entry which is preliminary data.</text>
</comment>
<gene>
    <name evidence="1" type="ORF">GBK04_15650</name>
</gene>
<dbReference type="AlphaFoldDB" id="A0A7C9FQF5"/>
<keyword evidence="2" id="KW-1185">Reference proteome</keyword>
<dbReference type="EMBL" id="WHLY01000002">
    <property type="protein sequence ID" value="MPR34749.1"/>
    <property type="molecule type" value="Genomic_DNA"/>
</dbReference>
<name>A0A7C9FQF5_9BACT</name>
<proteinExistence type="predicted"/>
<dbReference type="Proteomes" id="UP000479293">
    <property type="component" value="Unassembled WGS sequence"/>
</dbReference>
<protein>
    <recommendedName>
        <fullName evidence="3">Prevent-host-death protein</fullName>
    </recommendedName>
</protein>
<evidence type="ECO:0000313" key="2">
    <source>
        <dbReference type="Proteomes" id="UP000479293"/>
    </source>
</evidence>
<accession>A0A7C9FQF5</accession>
<evidence type="ECO:0008006" key="3">
    <source>
        <dbReference type="Google" id="ProtNLM"/>
    </source>
</evidence>
<organism evidence="1 2">
    <name type="scientific">Salmonirosea aquatica</name>
    <dbReference type="NCBI Taxonomy" id="2654236"/>
    <lineage>
        <taxon>Bacteria</taxon>
        <taxon>Pseudomonadati</taxon>
        <taxon>Bacteroidota</taxon>
        <taxon>Cytophagia</taxon>
        <taxon>Cytophagales</taxon>
        <taxon>Spirosomataceae</taxon>
        <taxon>Salmonirosea</taxon>
    </lineage>
</organism>
<sequence>MDVQYVSDSQGKTTSVIIPIEDWNKIKDRYEEVKKVEKSKKKPSDFRGAISSETAEQLREYTKKARAEWDRDIP</sequence>